<sequence length="76" mass="8511">MEVTTRPPRLLLQGACIYVVFVGLSGSRRDTHHKQTSWYSLGSIDTHAPGAMFTHTTIRFVIVLVLVAPRPFLRSC</sequence>
<gene>
    <name evidence="1" type="ORF">Krac_10445</name>
</gene>
<keyword evidence="2" id="KW-1185">Reference proteome</keyword>
<dbReference type="Proteomes" id="UP000004508">
    <property type="component" value="Unassembled WGS sequence"/>
</dbReference>
<comment type="caution">
    <text evidence="1">The sequence shown here is derived from an EMBL/GenBank/DDBJ whole genome shotgun (WGS) entry which is preliminary data.</text>
</comment>
<reference evidence="1 2" key="1">
    <citation type="journal article" date="2011" name="Stand. Genomic Sci.">
        <title>Non-contiguous finished genome sequence and contextual data of the filamentous soil bacterium Ktedonobacter racemifer type strain (SOSP1-21).</title>
        <authorList>
            <person name="Chang Y.J."/>
            <person name="Land M."/>
            <person name="Hauser L."/>
            <person name="Chertkov O."/>
            <person name="Del Rio T.G."/>
            <person name="Nolan M."/>
            <person name="Copeland A."/>
            <person name="Tice H."/>
            <person name="Cheng J.F."/>
            <person name="Lucas S."/>
            <person name="Han C."/>
            <person name="Goodwin L."/>
            <person name="Pitluck S."/>
            <person name="Ivanova N."/>
            <person name="Ovchinikova G."/>
            <person name="Pati A."/>
            <person name="Chen A."/>
            <person name="Palaniappan K."/>
            <person name="Mavromatis K."/>
            <person name="Liolios K."/>
            <person name="Brettin T."/>
            <person name="Fiebig A."/>
            <person name="Rohde M."/>
            <person name="Abt B."/>
            <person name="Goker M."/>
            <person name="Detter J.C."/>
            <person name="Woyke T."/>
            <person name="Bristow J."/>
            <person name="Eisen J.A."/>
            <person name="Markowitz V."/>
            <person name="Hugenholtz P."/>
            <person name="Kyrpides N.C."/>
            <person name="Klenk H.P."/>
            <person name="Lapidus A."/>
        </authorList>
    </citation>
    <scope>NUCLEOTIDE SEQUENCE [LARGE SCALE GENOMIC DNA]</scope>
    <source>
        <strain evidence="2">DSM 44963</strain>
    </source>
</reference>
<name>D6TH02_KTERA</name>
<accession>D6TH02</accession>
<dbReference type="AlphaFoldDB" id="D6TH02"/>
<organism evidence="1 2">
    <name type="scientific">Ktedonobacter racemifer DSM 44963</name>
    <dbReference type="NCBI Taxonomy" id="485913"/>
    <lineage>
        <taxon>Bacteria</taxon>
        <taxon>Bacillati</taxon>
        <taxon>Chloroflexota</taxon>
        <taxon>Ktedonobacteria</taxon>
        <taxon>Ktedonobacterales</taxon>
        <taxon>Ktedonobacteraceae</taxon>
        <taxon>Ktedonobacter</taxon>
    </lineage>
</organism>
<evidence type="ECO:0000313" key="2">
    <source>
        <dbReference type="Proteomes" id="UP000004508"/>
    </source>
</evidence>
<evidence type="ECO:0000313" key="1">
    <source>
        <dbReference type="EMBL" id="EFH88931.1"/>
    </source>
</evidence>
<protein>
    <submittedName>
        <fullName evidence="1">Uncharacterized protein</fullName>
    </submittedName>
</protein>
<dbReference type="EMBL" id="ADVG01000001">
    <property type="protein sequence ID" value="EFH88931.1"/>
    <property type="molecule type" value="Genomic_DNA"/>
</dbReference>
<dbReference type="InParanoid" id="D6TH02"/>
<proteinExistence type="predicted"/>